<accession>A0A426U4K2</accession>
<proteinExistence type="inferred from homology"/>
<dbReference type="NCBIfam" id="TIGR01958">
    <property type="entry name" value="nuoE_fam"/>
    <property type="match status" value="1"/>
</dbReference>
<feature type="binding site" evidence="7">
    <location>
        <position position="121"/>
    </location>
    <ligand>
        <name>[2Fe-2S] cluster</name>
        <dbReference type="ChEBI" id="CHEBI:190135"/>
    </ligand>
</feature>
<dbReference type="Pfam" id="PF01257">
    <property type="entry name" value="2Fe-2S_thioredx"/>
    <property type="match status" value="1"/>
</dbReference>
<dbReference type="Gene3D" id="3.40.30.10">
    <property type="entry name" value="Glutaredoxin"/>
    <property type="match status" value="1"/>
</dbReference>
<feature type="compositionally biased region" description="Low complexity" evidence="8">
    <location>
        <begin position="211"/>
        <end position="221"/>
    </location>
</feature>
<dbReference type="GO" id="GO:0046872">
    <property type="term" value="F:metal ion binding"/>
    <property type="evidence" value="ECO:0007669"/>
    <property type="project" value="UniProtKB-KW"/>
</dbReference>
<dbReference type="PANTHER" id="PTHR10371:SF3">
    <property type="entry name" value="NADH DEHYDROGENASE [UBIQUINONE] FLAVOPROTEIN 2, MITOCHONDRIAL"/>
    <property type="match status" value="1"/>
</dbReference>
<dbReference type="Gene3D" id="1.10.10.1590">
    <property type="entry name" value="NADH-quinone oxidoreductase subunit E"/>
    <property type="match status" value="1"/>
</dbReference>
<evidence type="ECO:0000256" key="2">
    <source>
        <dbReference type="ARBA" id="ARBA00022714"/>
    </source>
</evidence>
<evidence type="ECO:0000256" key="6">
    <source>
        <dbReference type="ARBA" id="ARBA00034078"/>
    </source>
</evidence>
<evidence type="ECO:0000256" key="5">
    <source>
        <dbReference type="ARBA" id="ARBA00023014"/>
    </source>
</evidence>
<name>A0A426U4K2_9CHLR</name>
<dbReference type="InterPro" id="IPR042128">
    <property type="entry name" value="NuoE_dom"/>
</dbReference>
<dbReference type="GO" id="GO:0003954">
    <property type="term" value="F:NADH dehydrogenase activity"/>
    <property type="evidence" value="ECO:0007669"/>
    <property type="project" value="TreeGrafter"/>
</dbReference>
<comment type="cofactor">
    <cofactor evidence="6">
        <name>[2Fe-2S] cluster</name>
        <dbReference type="ChEBI" id="CHEBI:190135"/>
    </cofactor>
</comment>
<evidence type="ECO:0000313" key="9">
    <source>
        <dbReference type="EMBL" id="RRR74835.1"/>
    </source>
</evidence>
<keyword evidence="5 7" id="KW-0411">Iron-sulfur</keyword>
<comment type="cofactor">
    <cofactor evidence="7">
        <name>[2Fe-2S] cluster</name>
        <dbReference type="ChEBI" id="CHEBI:190135"/>
    </cofactor>
    <text evidence="7">Binds 1 [2Fe-2S] cluster.</text>
</comment>
<evidence type="ECO:0000256" key="3">
    <source>
        <dbReference type="ARBA" id="ARBA00022723"/>
    </source>
</evidence>
<feature type="region of interest" description="Disordered" evidence="8">
    <location>
        <begin position="186"/>
        <end position="231"/>
    </location>
</feature>
<dbReference type="Proteomes" id="UP000280307">
    <property type="component" value="Unassembled WGS sequence"/>
</dbReference>
<feature type="compositionally biased region" description="Basic and acidic residues" evidence="8">
    <location>
        <begin position="222"/>
        <end position="231"/>
    </location>
</feature>
<evidence type="ECO:0000256" key="8">
    <source>
        <dbReference type="SAM" id="MobiDB-lite"/>
    </source>
</evidence>
<sequence length="231" mass="25032">MLLQTQQAEIETIIGRYASKRSAVLPLLYLAQDAYGYLSPEAIREVAEILELPPTQVFEVVGFYTLFYDRPVGTWMLQVCDDVPCCYVGAEELITALKATLGIKEDETSADGMFTLQRVKCLAACDRAPVVQANLDYIYDVTAERAEELLANLRTRAAEAKARGVSGRCAEDYALGAKGLEHIAREAPYQPRAFDGSASPAPKLTPPAAPPETAAPAATPEVAKKHEASPL</sequence>
<dbReference type="PROSITE" id="PS01099">
    <property type="entry name" value="COMPLEX1_24K"/>
    <property type="match status" value="1"/>
</dbReference>
<evidence type="ECO:0000256" key="7">
    <source>
        <dbReference type="PIRSR" id="PIRSR000216-1"/>
    </source>
</evidence>
<dbReference type="PANTHER" id="PTHR10371">
    <property type="entry name" value="NADH DEHYDROGENASE UBIQUINONE FLAVOPROTEIN 2, MITOCHONDRIAL"/>
    <property type="match status" value="1"/>
</dbReference>
<gene>
    <name evidence="9" type="ORF">EI684_06135</name>
</gene>
<dbReference type="SUPFAM" id="SSF52833">
    <property type="entry name" value="Thioredoxin-like"/>
    <property type="match status" value="1"/>
</dbReference>
<feature type="binding site" evidence="7">
    <location>
        <position position="125"/>
    </location>
    <ligand>
        <name>[2Fe-2S] cluster</name>
        <dbReference type="ChEBI" id="CHEBI:190135"/>
    </ligand>
</feature>
<feature type="binding site" evidence="7">
    <location>
        <position position="85"/>
    </location>
    <ligand>
        <name>[2Fe-2S] cluster</name>
        <dbReference type="ChEBI" id="CHEBI:190135"/>
    </ligand>
</feature>
<organism evidence="9 10">
    <name type="scientific">Candidatus Viridilinea halotolerans</name>
    <dbReference type="NCBI Taxonomy" id="2491704"/>
    <lineage>
        <taxon>Bacteria</taxon>
        <taxon>Bacillati</taxon>
        <taxon>Chloroflexota</taxon>
        <taxon>Chloroflexia</taxon>
        <taxon>Chloroflexales</taxon>
        <taxon>Chloroflexineae</taxon>
        <taxon>Oscillochloridaceae</taxon>
        <taxon>Candidatus Viridilinea</taxon>
    </lineage>
</organism>
<reference evidence="9 10" key="1">
    <citation type="submission" date="2018-12" db="EMBL/GenBank/DDBJ databases">
        <title>Genome Sequence of Candidatus Viridilinea halotolerans isolated from saline sulfide-rich spring.</title>
        <authorList>
            <person name="Grouzdev D.S."/>
            <person name="Burganskaya E.I."/>
            <person name="Krutkina M.S."/>
            <person name="Sukhacheva M.V."/>
            <person name="Gorlenko V.M."/>
        </authorList>
    </citation>
    <scope>NUCLEOTIDE SEQUENCE [LARGE SCALE GENOMIC DNA]</scope>
    <source>
        <strain evidence="9">Chok-6</strain>
    </source>
</reference>
<dbReference type="InterPro" id="IPR041921">
    <property type="entry name" value="NuoE_N"/>
</dbReference>
<dbReference type="AlphaFoldDB" id="A0A426U4K2"/>
<dbReference type="CDD" id="cd03064">
    <property type="entry name" value="TRX_Fd_NuoE"/>
    <property type="match status" value="1"/>
</dbReference>
<dbReference type="GO" id="GO:0051537">
    <property type="term" value="F:2 iron, 2 sulfur cluster binding"/>
    <property type="evidence" value="ECO:0007669"/>
    <property type="project" value="UniProtKB-KW"/>
</dbReference>
<dbReference type="InterPro" id="IPR002023">
    <property type="entry name" value="NuoE-like"/>
</dbReference>
<comment type="similarity">
    <text evidence="1">Belongs to the complex I 24 kDa subunit family.</text>
</comment>
<evidence type="ECO:0000256" key="4">
    <source>
        <dbReference type="ARBA" id="ARBA00023004"/>
    </source>
</evidence>
<dbReference type="FunFam" id="1.10.10.1590:FF:000001">
    <property type="entry name" value="NADH-quinone oxidoreductase subunit E"/>
    <property type="match status" value="1"/>
</dbReference>
<dbReference type="InterPro" id="IPR036249">
    <property type="entry name" value="Thioredoxin-like_sf"/>
</dbReference>
<protein>
    <submittedName>
        <fullName evidence="9">NAD(P)H-dependent oxidoreductase subunit E</fullName>
    </submittedName>
</protein>
<evidence type="ECO:0000313" key="10">
    <source>
        <dbReference type="Proteomes" id="UP000280307"/>
    </source>
</evidence>
<dbReference type="EMBL" id="RSAS01000235">
    <property type="protein sequence ID" value="RRR74835.1"/>
    <property type="molecule type" value="Genomic_DNA"/>
</dbReference>
<comment type="caution">
    <text evidence="9">The sequence shown here is derived from an EMBL/GenBank/DDBJ whole genome shotgun (WGS) entry which is preliminary data.</text>
</comment>
<feature type="binding site" evidence="7">
    <location>
        <position position="80"/>
    </location>
    <ligand>
        <name>[2Fe-2S] cluster</name>
        <dbReference type="ChEBI" id="CHEBI:190135"/>
    </ligand>
</feature>
<keyword evidence="4 7" id="KW-0408">Iron</keyword>
<evidence type="ECO:0000256" key="1">
    <source>
        <dbReference type="ARBA" id="ARBA00010643"/>
    </source>
</evidence>
<keyword evidence="3 7" id="KW-0479">Metal-binding</keyword>
<dbReference type="PIRSF" id="PIRSF000216">
    <property type="entry name" value="NADH_DH_24kDa"/>
    <property type="match status" value="1"/>
</dbReference>
<keyword evidence="2 7" id="KW-0001">2Fe-2S</keyword>